<keyword evidence="4" id="KW-1185">Reference proteome</keyword>
<reference evidence="3 4" key="1">
    <citation type="submission" date="2023-05" db="EMBL/GenBank/DDBJ databases">
        <title>B98-5 Cell Line De Novo Hybrid Assembly: An Optical Mapping Approach.</title>
        <authorList>
            <person name="Kananen K."/>
            <person name="Auerbach J.A."/>
            <person name="Kautto E."/>
            <person name="Blachly J.S."/>
        </authorList>
    </citation>
    <scope>NUCLEOTIDE SEQUENCE [LARGE SCALE GENOMIC DNA]</scope>
    <source>
        <strain evidence="3">B95-8</strain>
        <tissue evidence="3">Cell line</tissue>
    </source>
</reference>
<dbReference type="PANTHER" id="PTHR42693:SF48">
    <property type="entry name" value="ARYLSULFATASE L"/>
    <property type="match status" value="1"/>
</dbReference>
<gene>
    <name evidence="3" type="ORF">P7K49_039808</name>
</gene>
<evidence type="ECO:0000313" key="4">
    <source>
        <dbReference type="Proteomes" id="UP001266305"/>
    </source>
</evidence>
<evidence type="ECO:0000256" key="1">
    <source>
        <dbReference type="ARBA" id="ARBA00008779"/>
    </source>
</evidence>
<dbReference type="SUPFAM" id="SSF53649">
    <property type="entry name" value="Alkaline phosphatase-like"/>
    <property type="match status" value="1"/>
</dbReference>
<proteinExistence type="inferred from homology"/>
<sequence>MLRCLSHQHAFCLSGKWHLGLNCESASNHCHHPLHHGFDYFYRMPLSMMGNCTHWELLEKSVDLEKKLNFLFQVLALVMLTLAAGKLMHLISISWMPVIWSALLAVFLLTTSYFVGALIVHADCFLMRNHTITEQPMRFQRVTPLTLQEVKSFLKRPA</sequence>
<evidence type="ECO:0000256" key="2">
    <source>
        <dbReference type="SAM" id="Phobius"/>
    </source>
</evidence>
<keyword evidence="2" id="KW-1133">Transmembrane helix</keyword>
<dbReference type="EMBL" id="JASSZA010000040">
    <property type="protein sequence ID" value="KAK2082350.1"/>
    <property type="molecule type" value="Genomic_DNA"/>
</dbReference>
<protein>
    <submittedName>
        <fullName evidence="3">Uncharacterized protein</fullName>
    </submittedName>
</protein>
<keyword evidence="2" id="KW-0472">Membrane</keyword>
<dbReference type="Gene3D" id="1.10.287.550">
    <property type="entry name" value="Helix hairpin bin"/>
    <property type="match status" value="1"/>
</dbReference>
<evidence type="ECO:0000313" key="3">
    <source>
        <dbReference type="EMBL" id="KAK2082350.1"/>
    </source>
</evidence>
<comment type="similarity">
    <text evidence="1">Belongs to the sulfatase family.</text>
</comment>
<dbReference type="PANTHER" id="PTHR42693">
    <property type="entry name" value="ARYLSULFATASE FAMILY MEMBER"/>
    <property type="match status" value="1"/>
</dbReference>
<name>A0ABQ9TCJ9_SAGOE</name>
<feature type="transmembrane region" description="Helical" evidence="2">
    <location>
        <begin position="98"/>
        <end position="120"/>
    </location>
</feature>
<feature type="transmembrane region" description="Helical" evidence="2">
    <location>
        <begin position="70"/>
        <end position="92"/>
    </location>
</feature>
<dbReference type="InterPro" id="IPR050738">
    <property type="entry name" value="Sulfatase"/>
</dbReference>
<dbReference type="Proteomes" id="UP001266305">
    <property type="component" value="Unassembled WGS sequence"/>
</dbReference>
<dbReference type="Gene3D" id="3.40.720.10">
    <property type="entry name" value="Alkaline Phosphatase, subunit A"/>
    <property type="match status" value="1"/>
</dbReference>
<accession>A0ABQ9TCJ9</accession>
<keyword evidence="2" id="KW-0812">Transmembrane</keyword>
<comment type="caution">
    <text evidence="3">The sequence shown here is derived from an EMBL/GenBank/DDBJ whole genome shotgun (WGS) entry which is preliminary data.</text>
</comment>
<organism evidence="3 4">
    <name type="scientific">Saguinus oedipus</name>
    <name type="common">Cotton-top tamarin</name>
    <name type="synonym">Oedipomidas oedipus</name>
    <dbReference type="NCBI Taxonomy" id="9490"/>
    <lineage>
        <taxon>Eukaryota</taxon>
        <taxon>Metazoa</taxon>
        <taxon>Chordata</taxon>
        <taxon>Craniata</taxon>
        <taxon>Vertebrata</taxon>
        <taxon>Euteleostomi</taxon>
        <taxon>Mammalia</taxon>
        <taxon>Eutheria</taxon>
        <taxon>Euarchontoglires</taxon>
        <taxon>Primates</taxon>
        <taxon>Haplorrhini</taxon>
        <taxon>Platyrrhini</taxon>
        <taxon>Cebidae</taxon>
        <taxon>Callitrichinae</taxon>
        <taxon>Saguinus</taxon>
    </lineage>
</organism>
<dbReference type="InterPro" id="IPR017850">
    <property type="entry name" value="Alkaline_phosphatase_core_sf"/>
</dbReference>